<proteinExistence type="predicted"/>
<dbReference type="AlphaFoldDB" id="A0A3B1DSB2"/>
<evidence type="ECO:0000313" key="3">
    <source>
        <dbReference type="EMBL" id="VAX39018.1"/>
    </source>
</evidence>
<organism evidence="3">
    <name type="scientific">hydrothermal vent metagenome</name>
    <dbReference type="NCBI Taxonomy" id="652676"/>
    <lineage>
        <taxon>unclassified sequences</taxon>
        <taxon>metagenomes</taxon>
        <taxon>ecological metagenomes</taxon>
    </lineage>
</organism>
<feature type="compositionally biased region" description="Basic and acidic residues" evidence="1">
    <location>
        <begin position="88"/>
        <end position="97"/>
    </location>
</feature>
<evidence type="ECO:0000256" key="2">
    <source>
        <dbReference type="SAM" id="Phobius"/>
    </source>
</evidence>
<keyword evidence="2" id="KW-0812">Transmembrane</keyword>
<dbReference type="EMBL" id="UOGL01000284">
    <property type="protein sequence ID" value="VAX39018.1"/>
    <property type="molecule type" value="Genomic_DNA"/>
</dbReference>
<accession>A0A3B1DSB2</accession>
<protein>
    <submittedName>
        <fullName evidence="3">Uncharacterized protein</fullName>
    </submittedName>
</protein>
<feature type="transmembrane region" description="Helical" evidence="2">
    <location>
        <begin position="279"/>
        <end position="297"/>
    </location>
</feature>
<feature type="transmembrane region" description="Helical" evidence="2">
    <location>
        <begin position="21"/>
        <end position="39"/>
    </location>
</feature>
<evidence type="ECO:0000256" key="1">
    <source>
        <dbReference type="SAM" id="MobiDB-lite"/>
    </source>
</evidence>
<keyword evidence="2" id="KW-1133">Transmembrane helix</keyword>
<reference evidence="3" key="1">
    <citation type="submission" date="2018-06" db="EMBL/GenBank/DDBJ databases">
        <authorList>
            <person name="Zhirakovskaya E."/>
        </authorList>
    </citation>
    <scope>NUCLEOTIDE SEQUENCE</scope>
</reference>
<name>A0A3B1DSB2_9ZZZZ</name>
<keyword evidence="2" id="KW-0472">Membrane</keyword>
<gene>
    <name evidence="3" type="ORF">MNBD_PLANCTO02-718</name>
</gene>
<sequence length="345" mass="39446">MRIQNNQQQTPWINRKDQFRMLMMVAALGFVLFAIKIVAKPGFWDWVFVGQQQQSKSIEKKPLEKKRNLSVKLKEPAPLPPGVFRSPSPKEKNDVKKDSFYSKARFSIPSKLLKDVKDDQLSIQGTEIHAYYTILAKVRDLPVDDVQKAAKKNIPFDSLIIDAAQHRGKLIHLKGKARRILPFDAGSNQEGIQQLYELWIFTKESSKDPLHIICTELPEGIPTGEKIKPVDVTVCGYFFKREGYKSKNGLRITPLILAKSPQWHQPVATAISEKNRTTYYLLGGVIAGILFVCLIVWRSRLGDKQFDKKFREQDAENGQAAVATLKENVEYTSLDEMFQKIKEEE</sequence>
<feature type="region of interest" description="Disordered" evidence="1">
    <location>
        <begin position="74"/>
        <end position="97"/>
    </location>
</feature>